<feature type="compositionally biased region" description="Basic and acidic residues" evidence="3">
    <location>
        <begin position="13"/>
        <end position="38"/>
    </location>
</feature>
<evidence type="ECO:0000313" key="5">
    <source>
        <dbReference type="EMBL" id="MYZ48457.1"/>
    </source>
</evidence>
<protein>
    <recommendedName>
        <fullName evidence="4">Fumarylacetoacetase-like C-terminal domain-containing protein</fullName>
    </recommendedName>
</protein>
<dbReference type="InterPro" id="IPR011234">
    <property type="entry name" value="Fumarylacetoacetase-like_C"/>
</dbReference>
<dbReference type="InterPro" id="IPR051121">
    <property type="entry name" value="FAH"/>
</dbReference>
<dbReference type="GO" id="GO:0003824">
    <property type="term" value="F:catalytic activity"/>
    <property type="evidence" value="ECO:0007669"/>
    <property type="project" value="InterPro"/>
</dbReference>
<dbReference type="PANTHER" id="PTHR42796:SF4">
    <property type="entry name" value="FUMARYLACETOACETATE HYDROLASE DOMAIN-CONTAINING PROTEIN 2A"/>
    <property type="match status" value="1"/>
</dbReference>
<feature type="region of interest" description="Disordered" evidence="3">
    <location>
        <begin position="1"/>
        <end position="50"/>
    </location>
</feature>
<evidence type="ECO:0000256" key="1">
    <source>
        <dbReference type="ARBA" id="ARBA00010211"/>
    </source>
</evidence>
<dbReference type="PANTHER" id="PTHR42796">
    <property type="entry name" value="FUMARYLACETOACETATE HYDROLASE DOMAIN-CONTAINING PROTEIN 2A-RELATED"/>
    <property type="match status" value="1"/>
</dbReference>
<keyword evidence="6" id="KW-1185">Reference proteome</keyword>
<evidence type="ECO:0000313" key="6">
    <source>
        <dbReference type="Proteomes" id="UP000773614"/>
    </source>
</evidence>
<name>A0A964WTW1_9HYPH</name>
<comment type="caution">
    <text evidence="5">The sequence shown here is derived from an EMBL/GenBank/DDBJ whole genome shotgun (WGS) entry which is preliminary data.</text>
</comment>
<comment type="similarity">
    <text evidence="1">Belongs to the FAH family.</text>
</comment>
<evidence type="ECO:0000256" key="3">
    <source>
        <dbReference type="SAM" id="MobiDB-lite"/>
    </source>
</evidence>
<dbReference type="AlphaFoldDB" id="A0A964WTW1"/>
<dbReference type="EMBL" id="SPKJ01000038">
    <property type="protein sequence ID" value="MYZ48457.1"/>
    <property type="molecule type" value="Genomic_DNA"/>
</dbReference>
<accession>A0A964WTW1</accession>
<dbReference type="InterPro" id="IPR036663">
    <property type="entry name" value="Fumarylacetoacetase_C_sf"/>
</dbReference>
<organism evidence="5 6">
    <name type="scientific">Propylenella binzhouense</name>
    <dbReference type="NCBI Taxonomy" id="2555902"/>
    <lineage>
        <taxon>Bacteria</taxon>
        <taxon>Pseudomonadati</taxon>
        <taxon>Pseudomonadota</taxon>
        <taxon>Alphaproteobacteria</taxon>
        <taxon>Hyphomicrobiales</taxon>
        <taxon>Propylenellaceae</taxon>
        <taxon>Propylenella</taxon>
    </lineage>
</organism>
<feature type="domain" description="Fumarylacetoacetase-like C-terminal" evidence="4">
    <location>
        <begin position="181"/>
        <end position="385"/>
    </location>
</feature>
<evidence type="ECO:0000256" key="2">
    <source>
        <dbReference type="ARBA" id="ARBA00022723"/>
    </source>
</evidence>
<dbReference type="Gene3D" id="3.90.850.10">
    <property type="entry name" value="Fumarylacetoacetase-like, C-terminal domain"/>
    <property type="match status" value="1"/>
</dbReference>
<sequence length="399" mass="41812">MRRPPCAARSPRRVSEARPERNGGGGRHRDAPQRDRSGAGRGRRDRSGRHGDAVMKLVRFRRYRRVALGALLPDAGVVDLATAAATLLAESGDPCADAEAALRLPPDMVRFIAGGAPGRALAEAAIDFALARGAAGGVDGEPLVYGSGEVRLLPPLVPPLLIGAGAAFRDGPDRRSGERVRHREFFLRDPFNMLGPEDGIALRPWLGDHVDAWPRLAVLIGRRLRRASADEAAAAIFGYCPAIDLCIRDQHAISWAGALFHVQYPHARAFDGSLLLGPVVSRDEAGDPAALGARMTLDGEIAYDGPVPGDWGGLPAWIAALSNVVTLEPGSVLIPAAEGDAFVAPSGDGSGPAEIFNPPPLGRYLAPGMSVAVEIERVGAVRAGVRAADPDALRGTSAG</sequence>
<dbReference type="GO" id="GO:0044281">
    <property type="term" value="P:small molecule metabolic process"/>
    <property type="evidence" value="ECO:0007669"/>
    <property type="project" value="UniProtKB-ARBA"/>
</dbReference>
<dbReference type="SUPFAM" id="SSF56529">
    <property type="entry name" value="FAH"/>
    <property type="match status" value="1"/>
</dbReference>
<dbReference type="GO" id="GO:0046872">
    <property type="term" value="F:metal ion binding"/>
    <property type="evidence" value="ECO:0007669"/>
    <property type="project" value="UniProtKB-KW"/>
</dbReference>
<keyword evidence="2" id="KW-0479">Metal-binding</keyword>
<dbReference type="Proteomes" id="UP000773614">
    <property type="component" value="Unassembled WGS sequence"/>
</dbReference>
<dbReference type="Pfam" id="PF01557">
    <property type="entry name" value="FAA_hydrolase"/>
    <property type="match status" value="1"/>
</dbReference>
<proteinExistence type="inferred from homology"/>
<evidence type="ECO:0000259" key="4">
    <source>
        <dbReference type="Pfam" id="PF01557"/>
    </source>
</evidence>
<gene>
    <name evidence="5" type="ORF">E4O86_12130</name>
</gene>
<reference evidence="5" key="1">
    <citation type="submission" date="2019-03" db="EMBL/GenBank/DDBJ databases">
        <title>Afifella sp. nov., isolated from activated sludge.</title>
        <authorList>
            <person name="Li Q."/>
            <person name="Liu Y."/>
        </authorList>
    </citation>
    <scope>NUCLEOTIDE SEQUENCE</scope>
    <source>
        <strain evidence="5">L72</strain>
    </source>
</reference>